<dbReference type="STRING" id="1203610.HMPREF1536_02904"/>
<feature type="domain" description="RagB/SusD" evidence="7">
    <location>
        <begin position="339"/>
        <end position="570"/>
    </location>
</feature>
<evidence type="ECO:0000256" key="4">
    <source>
        <dbReference type="ARBA" id="ARBA00023136"/>
    </source>
</evidence>
<dbReference type="RefSeq" id="WP_028729577.1">
    <property type="nucleotide sequence ID" value="NZ_KE386764.1"/>
</dbReference>
<dbReference type="Proteomes" id="UP000033035">
    <property type="component" value="Unassembled WGS sequence"/>
</dbReference>
<dbReference type="GO" id="GO:0009279">
    <property type="term" value="C:cell outer membrane"/>
    <property type="evidence" value="ECO:0007669"/>
    <property type="project" value="UniProtKB-SubCell"/>
</dbReference>
<feature type="chain" id="PRO_5002489099" description="RagB/SusD domain-containing protein" evidence="6">
    <location>
        <begin position="22"/>
        <end position="570"/>
    </location>
</feature>
<dbReference type="SUPFAM" id="SSF48452">
    <property type="entry name" value="TPR-like"/>
    <property type="match status" value="1"/>
</dbReference>
<dbReference type="AlphaFoldDB" id="A0A0F5JD40"/>
<comment type="subcellular location">
    <subcellularLocation>
        <location evidence="1">Cell outer membrane</location>
    </subcellularLocation>
</comment>
<protein>
    <recommendedName>
        <fullName evidence="11">RagB/SusD domain-containing protein</fullName>
    </recommendedName>
</protein>
<comment type="caution">
    <text evidence="9">The sequence shown here is derived from an EMBL/GenBank/DDBJ whole genome shotgun (WGS) entry which is preliminary data.</text>
</comment>
<keyword evidence="3 6" id="KW-0732">Signal</keyword>
<evidence type="ECO:0000259" key="7">
    <source>
        <dbReference type="Pfam" id="PF07980"/>
    </source>
</evidence>
<dbReference type="Gene3D" id="1.25.40.390">
    <property type="match status" value="1"/>
</dbReference>
<reference evidence="9 10" key="1">
    <citation type="submission" date="2013-04" db="EMBL/GenBank/DDBJ databases">
        <title>The Genome Sequence of Parabacteroides gordonii DSM 23371.</title>
        <authorList>
            <consortium name="The Broad Institute Genomics Platform"/>
            <person name="Earl A."/>
            <person name="Ward D."/>
            <person name="Feldgarden M."/>
            <person name="Gevers D."/>
            <person name="Martens E."/>
            <person name="Sakamoto M."/>
            <person name="Benno Y."/>
            <person name="Suzuki N."/>
            <person name="Matsunaga N."/>
            <person name="Koshihara K."/>
            <person name="Seki M."/>
            <person name="Komiya H."/>
            <person name="Walker B."/>
            <person name="Young S."/>
            <person name="Zeng Q."/>
            <person name="Gargeya S."/>
            <person name="Fitzgerald M."/>
            <person name="Haas B."/>
            <person name="Abouelleil A."/>
            <person name="Allen A.W."/>
            <person name="Alvarado L."/>
            <person name="Arachchi H.M."/>
            <person name="Berlin A.M."/>
            <person name="Chapman S.B."/>
            <person name="Gainer-Dewar J."/>
            <person name="Goldberg J."/>
            <person name="Griggs A."/>
            <person name="Gujja S."/>
            <person name="Hansen M."/>
            <person name="Howarth C."/>
            <person name="Imamovic A."/>
            <person name="Ireland A."/>
            <person name="Larimer J."/>
            <person name="McCowan C."/>
            <person name="Murphy C."/>
            <person name="Pearson M."/>
            <person name="Poon T.W."/>
            <person name="Priest M."/>
            <person name="Roberts A."/>
            <person name="Saif S."/>
            <person name="Shea T."/>
            <person name="Sisk P."/>
            <person name="Sykes S."/>
            <person name="Wortman J."/>
            <person name="Nusbaum C."/>
            <person name="Birren B."/>
        </authorList>
    </citation>
    <scope>NUCLEOTIDE SEQUENCE [LARGE SCALE GENOMIC DNA]</scope>
    <source>
        <strain evidence="9 10">MS-1</strain>
    </source>
</reference>
<feature type="domain" description="SusD-like N-terminal" evidence="8">
    <location>
        <begin position="86"/>
        <end position="225"/>
    </location>
</feature>
<evidence type="ECO:0000256" key="1">
    <source>
        <dbReference type="ARBA" id="ARBA00004442"/>
    </source>
</evidence>
<dbReference type="HOGENOM" id="CLU_015553_1_4_10"/>
<gene>
    <name evidence="9" type="ORF">HMPREF1536_02904</name>
</gene>
<comment type="similarity">
    <text evidence="2">Belongs to the SusD family.</text>
</comment>
<evidence type="ECO:0000259" key="8">
    <source>
        <dbReference type="Pfam" id="PF14322"/>
    </source>
</evidence>
<evidence type="ECO:0008006" key="11">
    <source>
        <dbReference type="Google" id="ProtNLM"/>
    </source>
</evidence>
<name>A0A0F5JD40_9BACT</name>
<dbReference type="InterPro" id="IPR011990">
    <property type="entry name" value="TPR-like_helical_dom_sf"/>
</dbReference>
<proteinExistence type="inferred from homology"/>
<keyword evidence="5" id="KW-0998">Cell outer membrane</keyword>
<evidence type="ECO:0000256" key="6">
    <source>
        <dbReference type="SAM" id="SignalP"/>
    </source>
</evidence>
<evidence type="ECO:0000313" key="10">
    <source>
        <dbReference type="Proteomes" id="UP000033035"/>
    </source>
</evidence>
<evidence type="ECO:0000256" key="3">
    <source>
        <dbReference type="ARBA" id="ARBA00022729"/>
    </source>
</evidence>
<dbReference type="Pfam" id="PF14322">
    <property type="entry name" value="SusD-like_3"/>
    <property type="match status" value="1"/>
</dbReference>
<keyword evidence="10" id="KW-1185">Reference proteome</keyword>
<dbReference type="PROSITE" id="PS51257">
    <property type="entry name" value="PROKAR_LIPOPROTEIN"/>
    <property type="match status" value="1"/>
</dbReference>
<evidence type="ECO:0000256" key="2">
    <source>
        <dbReference type="ARBA" id="ARBA00006275"/>
    </source>
</evidence>
<evidence type="ECO:0000313" key="9">
    <source>
        <dbReference type="EMBL" id="KKB55435.1"/>
    </source>
</evidence>
<dbReference type="InterPro" id="IPR033985">
    <property type="entry name" value="SusD-like_N"/>
</dbReference>
<dbReference type="Pfam" id="PF07980">
    <property type="entry name" value="SusD_RagB"/>
    <property type="match status" value="1"/>
</dbReference>
<sequence length="570" mass="66304">MKTIKYLFIGLLLTGSLTSCHDLLTESPKDFLTPDNSYVDKAGFESALADIYRNIRNNFYAENDALNNYDLLSGLDIDLYMKHWDLGGPYFEYYYWNQLNGDNDMSKTWWSRFYSYIYSCNVIIDRADAEVARWKSEEEKNAVVGEAKFLRAFAYRFLANMWGTAPLILKETTEPQFNYTNSTQEVLYKQCKEDLEFAIQHMPDIDDQKGGRASKVAAQHLLAEILIGLKDYDGAIKQASDAINNPAMHLMTERFGKLKDFTFEGYDYQGEKEPWGDVWWDLFREGNFNRTDGNMECIWNVQFDVNLEGGGNVGQWGGNFTLERWFSPTWWNRRDLDGNANWLKAVLNGRPSAAAFASDYMGKQIWEYKDDWERDMRNSLYNIKRVHYWTNPESRFYGQPMTAETMATPSQMDWQAPMLMKFVSDIPHGQFQDPTSKEWHDNGRIYKDWYIMRLAETYLLRAEAYMNKGDLASAAKDINAVRERAHATPVTAGDVNIDLILDERARELCMEDFRINTLMRTNKLSEYLMRYNPQVIRAGYKLDDHLNKLPIPNSEIEANKEGGLVQNEGY</sequence>
<dbReference type="EMBL" id="AQHW01000015">
    <property type="protein sequence ID" value="KKB55435.1"/>
    <property type="molecule type" value="Genomic_DNA"/>
</dbReference>
<keyword evidence="4" id="KW-0472">Membrane</keyword>
<accession>A0A0F5JD40</accession>
<feature type="signal peptide" evidence="6">
    <location>
        <begin position="1"/>
        <end position="21"/>
    </location>
</feature>
<organism evidence="9 10">
    <name type="scientific">Parabacteroides gordonii MS-1 = DSM 23371</name>
    <dbReference type="NCBI Taxonomy" id="1203610"/>
    <lineage>
        <taxon>Bacteria</taxon>
        <taxon>Pseudomonadati</taxon>
        <taxon>Bacteroidota</taxon>
        <taxon>Bacteroidia</taxon>
        <taxon>Bacteroidales</taxon>
        <taxon>Tannerellaceae</taxon>
        <taxon>Parabacteroides</taxon>
    </lineage>
</organism>
<evidence type="ECO:0000256" key="5">
    <source>
        <dbReference type="ARBA" id="ARBA00023237"/>
    </source>
</evidence>
<dbReference type="PATRIC" id="fig|1203610.3.peg.2972"/>
<dbReference type="InterPro" id="IPR012944">
    <property type="entry name" value="SusD_RagB_dom"/>
</dbReference>